<keyword evidence="4 7" id="KW-1133">Transmembrane helix</keyword>
<evidence type="ECO:0000313" key="10">
    <source>
        <dbReference type="Proteomes" id="UP000011514"/>
    </source>
</evidence>
<evidence type="ECO:0000256" key="4">
    <source>
        <dbReference type="ARBA" id="ARBA00022989"/>
    </source>
</evidence>
<evidence type="ECO:0000256" key="5">
    <source>
        <dbReference type="ARBA" id="ARBA00023136"/>
    </source>
</evidence>
<dbReference type="InterPro" id="IPR050250">
    <property type="entry name" value="Macrolide_Exporter_MacB"/>
</dbReference>
<evidence type="ECO:0000256" key="7">
    <source>
        <dbReference type="SAM" id="Phobius"/>
    </source>
</evidence>
<dbReference type="Proteomes" id="UP000011514">
    <property type="component" value="Unassembled WGS sequence"/>
</dbReference>
<feature type="transmembrane region" description="Helical" evidence="7">
    <location>
        <begin position="833"/>
        <end position="857"/>
    </location>
</feature>
<dbReference type="Pfam" id="PF02687">
    <property type="entry name" value="FtsX"/>
    <property type="match status" value="2"/>
</dbReference>
<feature type="transmembrane region" description="Helical" evidence="7">
    <location>
        <begin position="17"/>
        <end position="39"/>
    </location>
</feature>
<protein>
    <recommendedName>
        <fullName evidence="8">ABC3 transporter permease C-terminal domain-containing protein</fullName>
    </recommendedName>
</protein>
<feature type="transmembrane region" description="Helical" evidence="7">
    <location>
        <begin position="239"/>
        <end position="262"/>
    </location>
</feature>
<proteinExistence type="inferred from homology"/>
<keyword evidence="5 7" id="KW-0472">Membrane</keyword>
<keyword evidence="10" id="KW-1185">Reference proteome</keyword>
<dbReference type="PANTHER" id="PTHR30572:SF4">
    <property type="entry name" value="ABC TRANSPORTER PERMEASE YTRF"/>
    <property type="match status" value="1"/>
</dbReference>
<comment type="caution">
    <text evidence="9">The sequence shown here is derived from an EMBL/GenBank/DDBJ whole genome shotgun (WGS) entry which is preliminary data.</text>
</comment>
<dbReference type="RefSeq" id="WP_004048921.1">
    <property type="nucleotide sequence ID" value="NZ_AOJE01000058.1"/>
</dbReference>
<dbReference type="GO" id="GO:0022857">
    <property type="term" value="F:transmembrane transporter activity"/>
    <property type="evidence" value="ECO:0007669"/>
    <property type="project" value="TreeGrafter"/>
</dbReference>
<dbReference type="PATRIC" id="fig|1227484.4.peg.2149"/>
<organism evidence="9 10">
    <name type="scientific">Halorubrum saccharovorum DSM 1137</name>
    <dbReference type="NCBI Taxonomy" id="1227484"/>
    <lineage>
        <taxon>Archaea</taxon>
        <taxon>Methanobacteriati</taxon>
        <taxon>Methanobacteriota</taxon>
        <taxon>Stenosarchaea group</taxon>
        <taxon>Halobacteria</taxon>
        <taxon>Halobacteriales</taxon>
        <taxon>Haloferacaceae</taxon>
        <taxon>Halorubrum</taxon>
    </lineage>
</organism>
<feature type="transmembrane region" description="Helical" evidence="7">
    <location>
        <begin position="345"/>
        <end position="371"/>
    </location>
</feature>
<feature type="transmembrane region" description="Helical" evidence="7">
    <location>
        <begin position="184"/>
        <end position="206"/>
    </location>
</feature>
<name>M0DRJ4_9EURY</name>
<dbReference type="AlphaFoldDB" id="M0DRJ4"/>
<sequence length="967" mass="97016">MSYARALLVRWSTRDRLAVLVIAVTAAFLVGAVVVLLGVSGQTTAMAGDHGADAAVSLGPPATPADDAVAFPLAEATVDGERRTVVGVPPDNGFGIPPPPGVAGAGSGGTVTVVGDRASVTRTAVARSGDAPFPEPWLVTDAATATEIGADRGLALRHTADPVPETGAPLSGVLAFFLVGTRQMLAVFGVVSVGVAALVGVVAFSVTRMTVRERRGTLAVLRATGASARRVGALVAARAGLLTLCGAAIGYAVGVIVPNAAATAGVALGFPVGLPLELTGRATALVAAVLCGLVCVGVLAGALAARSVVSGAPLDAGEETAERSRVPALPFRADGSDLLPEGPKFLSAGAVVPTVSTLTVFVAFVLVVAALGGVLGGLGAGGGGGMVVEPGSVHPVDSRVPTAYASAFRQRGVAASPEILLFLAHDGRAFPARGVDFDAYCSVSDARVVAGSPPNATDEALVGAGLADTLDLAPGDELALGGSTTRAVGTVEIVGVVAAGGAADDHLLVSLPLARHLEGVPDGAANLVRYREGGEATTDETIATLGISAQRRVAVGENVTVTVRLRNVGAERTARTLRASFGDQVRRERVTLGGGEERTVALSFPAREAGTRTVSVGDRRWSVRVLSPETLVLAPLPDRGPTDATLRVGVGTVAGDRVDGATVSVGDRTARTDANGSARVRLPSDPGRHTVAVTAGERSAYRDITVGRDAARSPATRLALPDETGVFTAPTAGLRVRNPWERSLGPAATLSGPGVDRTRTLRLAPSEEERLEATLARRPPGTYRVRGGAGDASATGEYRVVGDDRLAGAVAASGRDAGGAGAGGLVSRAFGNVALVLATLVGLGAVMTIGSTVAAFADAVQARRRDIGTHRALGAAPGRIARRVLADAARIGLPAAVASLALAGVALAALSRAGLLTVFGVRLAPSVPLWLAPPLAVGTLVISLASAGIVAWRYCAVDPSALFGGDP</sequence>
<dbReference type="OrthoDB" id="291541at2157"/>
<comment type="similarity">
    <text evidence="6">Belongs to the ABC-4 integral membrane protein family.</text>
</comment>
<dbReference type="Gene3D" id="2.60.40.10">
    <property type="entry name" value="Immunoglobulins"/>
    <property type="match status" value="1"/>
</dbReference>
<reference evidence="9 10" key="1">
    <citation type="journal article" date="2014" name="PLoS Genet.">
        <title>Phylogenetically driven sequencing of extremely halophilic archaea reveals strategies for static and dynamic osmo-response.</title>
        <authorList>
            <person name="Becker E.A."/>
            <person name="Seitzer P.M."/>
            <person name="Tritt A."/>
            <person name="Larsen D."/>
            <person name="Krusor M."/>
            <person name="Yao A.I."/>
            <person name="Wu D."/>
            <person name="Madern D."/>
            <person name="Eisen J.A."/>
            <person name="Darling A.E."/>
            <person name="Facciotti M.T."/>
        </authorList>
    </citation>
    <scope>NUCLEOTIDE SEQUENCE [LARGE SCALE GENOMIC DNA]</scope>
    <source>
        <strain evidence="9 10">DSM 1137</strain>
    </source>
</reference>
<dbReference type="InterPro" id="IPR003838">
    <property type="entry name" value="ABC3_permease_C"/>
</dbReference>
<keyword evidence="3 7" id="KW-0812">Transmembrane</keyword>
<keyword evidence="2" id="KW-1003">Cell membrane</keyword>
<evidence type="ECO:0000256" key="1">
    <source>
        <dbReference type="ARBA" id="ARBA00004651"/>
    </source>
</evidence>
<dbReference type="PANTHER" id="PTHR30572">
    <property type="entry name" value="MEMBRANE COMPONENT OF TRANSPORTER-RELATED"/>
    <property type="match status" value="1"/>
</dbReference>
<feature type="transmembrane region" description="Helical" evidence="7">
    <location>
        <begin position="282"/>
        <end position="305"/>
    </location>
</feature>
<dbReference type="STRING" id="1227484.C471_10941"/>
<accession>M0DRJ4</accession>
<evidence type="ECO:0000259" key="8">
    <source>
        <dbReference type="Pfam" id="PF02687"/>
    </source>
</evidence>
<evidence type="ECO:0000256" key="3">
    <source>
        <dbReference type="ARBA" id="ARBA00022692"/>
    </source>
</evidence>
<dbReference type="EMBL" id="AOJE01000058">
    <property type="protein sequence ID" value="ELZ38095.1"/>
    <property type="molecule type" value="Genomic_DNA"/>
</dbReference>
<evidence type="ECO:0000256" key="6">
    <source>
        <dbReference type="ARBA" id="ARBA00038076"/>
    </source>
</evidence>
<feature type="domain" description="ABC3 transporter permease C-terminal" evidence="8">
    <location>
        <begin position="190"/>
        <end position="309"/>
    </location>
</feature>
<dbReference type="InterPro" id="IPR013783">
    <property type="entry name" value="Ig-like_fold"/>
</dbReference>
<evidence type="ECO:0000313" key="9">
    <source>
        <dbReference type="EMBL" id="ELZ38095.1"/>
    </source>
</evidence>
<feature type="transmembrane region" description="Helical" evidence="7">
    <location>
        <begin position="930"/>
        <end position="952"/>
    </location>
</feature>
<evidence type="ECO:0000256" key="2">
    <source>
        <dbReference type="ARBA" id="ARBA00022475"/>
    </source>
</evidence>
<dbReference type="GO" id="GO:0005886">
    <property type="term" value="C:plasma membrane"/>
    <property type="evidence" value="ECO:0007669"/>
    <property type="project" value="UniProtKB-SubCell"/>
</dbReference>
<dbReference type="eggNOG" id="arCOG07560">
    <property type="taxonomic scope" value="Archaea"/>
</dbReference>
<dbReference type="eggNOG" id="arCOG02312">
    <property type="taxonomic scope" value="Archaea"/>
</dbReference>
<feature type="transmembrane region" description="Helical" evidence="7">
    <location>
        <begin position="891"/>
        <end position="910"/>
    </location>
</feature>
<gene>
    <name evidence="9" type="ORF">C471_10941</name>
</gene>
<comment type="subcellular location">
    <subcellularLocation>
        <location evidence="1">Cell membrane</location>
        <topology evidence="1">Multi-pass membrane protein</topology>
    </subcellularLocation>
</comment>
<feature type="domain" description="ABC3 transporter permease C-terminal" evidence="8">
    <location>
        <begin position="841"/>
        <end position="956"/>
    </location>
</feature>